<keyword evidence="7" id="KW-0645">Protease</keyword>
<evidence type="ECO:0000256" key="11">
    <source>
        <dbReference type="ARBA" id="ARBA00023049"/>
    </source>
</evidence>
<evidence type="ECO:0000256" key="7">
    <source>
        <dbReference type="ARBA" id="ARBA00022670"/>
    </source>
</evidence>
<evidence type="ECO:0000256" key="4">
    <source>
        <dbReference type="ARBA" id="ARBA00012564"/>
    </source>
</evidence>
<dbReference type="CDD" id="cd09603">
    <property type="entry name" value="M1_APN_like"/>
    <property type="match status" value="1"/>
</dbReference>
<dbReference type="EC" id="3.4.11.2" evidence="4"/>
<dbReference type="RefSeq" id="WP_311591722.1">
    <property type="nucleotide sequence ID" value="NZ_JAVRHV010000001.1"/>
</dbReference>
<evidence type="ECO:0000313" key="15">
    <source>
        <dbReference type="EMBL" id="MDT0551909.1"/>
    </source>
</evidence>
<comment type="cofactor">
    <cofactor evidence="2">
        <name>Zn(2+)</name>
        <dbReference type="ChEBI" id="CHEBI:29105"/>
    </cofactor>
</comment>
<dbReference type="InterPro" id="IPR042097">
    <property type="entry name" value="Aminopeptidase_N-like_N_sf"/>
</dbReference>
<dbReference type="InterPro" id="IPR050344">
    <property type="entry name" value="Peptidase_M1_aminopeptidases"/>
</dbReference>
<reference evidence="15 16" key="1">
    <citation type="submission" date="2023-09" db="EMBL/GenBank/DDBJ databases">
        <authorList>
            <person name="Rey-Velasco X."/>
        </authorList>
    </citation>
    <scope>NUCLEOTIDE SEQUENCE [LARGE SCALE GENOMIC DNA]</scope>
    <source>
        <strain evidence="15 16">P050</strain>
    </source>
</reference>
<dbReference type="InterPro" id="IPR027268">
    <property type="entry name" value="Peptidase_M4/M1_CTD_sf"/>
</dbReference>
<keyword evidence="10" id="KW-0862">Zinc</keyword>
<dbReference type="PANTHER" id="PTHR11533">
    <property type="entry name" value="PROTEASE M1 ZINC METALLOPROTEASE"/>
    <property type="match status" value="1"/>
</dbReference>
<evidence type="ECO:0000256" key="6">
    <source>
        <dbReference type="ARBA" id="ARBA00022438"/>
    </source>
</evidence>
<comment type="similarity">
    <text evidence="3">Belongs to the peptidase M1 family.</text>
</comment>
<dbReference type="PRINTS" id="PR00756">
    <property type="entry name" value="ALADIPTASE"/>
</dbReference>
<evidence type="ECO:0000313" key="16">
    <source>
        <dbReference type="Proteomes" id="UP001252186"/>
    </source>
</evidence>
<dbReference type="Proteomes" id="UP001252186">
    <property type="component" value="Unassembled WGS sequence"/>
</dbReference>
<dbReference type="SUPFAM" id="SSF63737">
    <property type="entry name" value="Leukotriene A4 hydrolase N-terminal domain"/>
    <property type="match status" value="1"/>
</dbReference>
<protein>
    <recommendedName>
        <fullName evidence="5">Aminopeptidase N</fullName>
        <ecNumber evidence="4">3.4.11.2</ecNumber>
    </recommendedName>
</protein>
<organism evidence="15 16">
    <name type="scientific">Urechidicola vernalis</name>
    <dbReference type="NCBI Taxonomy" id="3075600"/>
    <lineage>
        <taxon>Bacteria</taxon>
        <taxon>Pseudomonadati</taxon>
        <taxon>Bacteroidota</taxon>
        <taxon>Flavobacteriia</taxon>
        <taxon>Flavobacteriales</taxon>
        <taxon>Flavobacteriaceae</taxon>
        <taxon>Urechidicola</taxon>
    </lineage>
</organism>
<dbReference type="Gene3D" id="1.10.390.10">
    <property type="entry name" value="Neutral Protease Domain 2"/>
    <property type="match status" value="1"/>
</dbReference>
<dbReference type="Pfam" id="PF01433">
    <property type="entry name" value="Peptidase_M1"/>
    <property type="match status" value="1"/>
</dbReference>
<evidence type="ECO:0000256" key="1">
    <source>
        <dbReference type="ARBA" id="ARBA00000098"/>
    </source>
</evidence>
<keyword evidence="6" id="KW-0031">Aminopeptidase</keyword>
<evidence type="ECO:0000256" key="9">
    <source>
        <dbReference type="ARBA" id="ARBA00022801"/>
    </source>
</evidence>
<keyword evidence="11" id="KW-0482">Metalloprotease</keyword>
<dbReference type="InterPro" id="IPR014782">
    <property type="entry name" value="Peptidase_M1_dom"/>
</dbReference>
<keyword evidence="9" id="KW-0378">Hydrolase</keyword>
<comment type="catalytic activity">
    <reaction evidence="1">
        <text>Release of an N-terminal amino acid, Xaa-|-Yaa- from a peptide, amide or arylamide. Xaa is preferably Ala, but may be most amino acids including Pro (slow action). When a terminal hydrophobic residue is followed by a prolyl residue, the two may be released as an intact Xaa-Pro dipeptide.</text>
        <dbReference type="EC" id="3.4.11.2"/>
    </reaction>
</comment>
<evidence type="ECO:0000256" key="10">
    <source>
        <dbReference type="ARBA" id="ARBA00022833"/>
    </source>
</evidence>
<accession>A0ABU2Y2P3</accession>
<dbReference type="InterPro" id="IPR016024">
    <property type="entry name" value="ARM-type_fold"/>
</dbReference>
<feature type="domain" description="Aminopeptidase N-like N-terminal" evidence="14">
    <location>
        <begin position="37"/>
        <end position="223"/>
    </location>
</feature>
<keyword evidence="12" id="KW-0732">Signal</keyword>
<evidence type="ECO:0000256" key="8">
    <source>
        <dbReference type="ARBA" id="ARBA00022723"/>
    </source>
</evidence>
<dbReference type="Gene3D" id="1.25.10.10">
    <property type="entry name" value="Leucine-rich Repeat Variant"/>
    <property type="match status" value="1"/>
</dbReference>
<feature type="chain" id="PRO_5045450440" description="Aminopeptidase N" evidence="12">
    <location>
        <begin position="21"/>
        <end position="817"/>
    </location>
</feature>
<evidence type="ECO:0000259" key="13">
    <source>
        <dbReference type="Pfam" id="PF01433"/>
    </source>
</evidence>
<gene>
    <name evidence="15" type="ORF">RM519_01505</name>
</gene>
<keyword evidence="8" id="KW-0479">Metal-binding</keyword>
<dbReference type="Gene3D" id="2.60.40.1730">
    <property type="entry name" value="tricorn interacting facor f3 domain"/>
    <property type="match status" value="1"/>
</dbReference>
<dbReference type="InterPro" id="IPR001930">
    <property type="entry name" value="Peptidase_M1"/>
</dbReference>
<dbReference type="Pfam" id="PF17900">
    <property type="entry name" value="Peptidase_M1_N"/>
    <property type="match status" value="1"/>
</dbReference>
<keyword evidence="16" id="KW-1185">Reference proteome</keyword>
<evidence type="ECO:0000259" key="14">
    <source>
        <dbReference type="Pfam" id="PF17900"/>
    </source>
</evidence>
<dbReference type="SUPFAM" id="SSF48371">
    <property type="entry name" value="ARM repeat"/>
    <property type="match status" value="1"/>
</dbReference>
<dbReference type="SUPFAM" id="SSF55486">
    <property type="entry name" value="Metalloproteases ('zincins'), catalytic domain"/>
    <property type="match status" value="1"/>
</dbReference>
<comment type="caution">
    <text evidence="15">The sequence shown here is derived from an EMBL/GenBank/DDBJ whole genome shotgun (WGS) entry which is preliminary data.</text>
</comment>
<dbReference type="PANTHER" id="PTHR11533:SF174">
    <property type="entry name" value="PUROMYCIN-SENSITIVE AMINOPEPTIDASE-RELATED"/>
    <property type="match status" value="1"/>
</dbReference>
<feature type="domain" description="Peptidase M1 membrane alanine aminopeptidase" evidence="13">
    <location>
        <begin position="261"/>
        <end position="468"/>
    </location>
</feature>
<evidence type="ECO:0000256" key="3">
    <source>
        <dbReference type="ARBA" id="ARBA00010136"/>
    </source>
</evidence>
<dbReference type="EMBL" id="JAVRHV010000001">
    <property type="protein sequence ID" value="MDT0551909.1"/>
    <property type="molecule type" value="Genomic_DNA"/>
</dbReference>
<dbReference type="InterPro" id="IPR011989">
    <property type="entry name" value="ARM-like"/>
</dbReference>
<evidence type="ECO:0000256" key="12">
    <source>
        <dbReference type="SAM" id="SignalP"/>
    </source>
</evidence>
<sequence length="817" mass="94773">MRIKNLVILLFLSFSLCSYSQTNRYRAERQKINNLVHTKLNISFDIPKSLLMGEAWISAKPHFNPTSKLTLDAKSMHIHSVQMNGKDLEYNYFESRELIVELDREYAKDEEFTIYINYTARPEKFANEDKDKNDIRKGIYFIDPKGQDPNTPTQIWTEGETESNSVWFPTIDAPNQKTSQEINITIPNKYVSLSNGTLINQVENSDGTRTDYWKQDQKHAPYLVFMGIGEFAIVKEKWKGKPIEYYVEKEYEDVAKEIFGQTPEMLSFYEELLDVEYPWDKYSQIVVREYISGAMENTTAVTHDKSAYQEKGELIDENIWEATIAHEIFHHWFGNIVTAESWSNLALNEAFANYGEYLWFEHAYGKDYANEMLLRNREVYFDKEKNHKDKDLVRFQYADRDDMFDAVSYEKGGMILHMLRNYLGDDQFFAGLTKYLSDFKFRTAEIHDLRLVFEEISGKDLNWFFNQWFLGNGHPELLVMHEVGGFNNKVTVNISQAGKVFEFPLTIEVYESNGQKSSYDVWVNNKYSSFSFSTSDKPSLVLVNPKGALLAEIAHAKSLEEAVFQFNNSKDYVARKEALEIVIKQQEEKVAFKTVTKALNDDSHHLRILALENINFINKHLKGGEIEKVQQIAKNDSNTLVQAAAITTLAKLVEPSYLNYFLEMMESESYAIIESGIVGVYHLNKELAIEKADELPEKVKDNMSALLTGYYLEKKEEKHMPFIAKHLMRGIFFIQDAKIADTYKEAFEWIARSNNLEAITNVVDGFVAIGRQYKEEGGDQASINFLRQMQYLQKEENHSNRKELENIIRIGMSKLVN</sequence>
<evidence type="ECO:0000256" key="2">
    <source>
        <dbReference type="ARBA" id="ARBA00001947"/>
    </source>
</evidence>
<feature type="signal peptide" evidence="12">
    <location>
        <begin position="1"/>
        <end position="20"/>
    </location>
</feature>
<dbReference type="InterPro" id="IPR045357">
    <property type="entry name" value="Aminopeptidase_N-like_N"/>
</dbReference>
<proteinExistence type="inferred from homology"/>
<evidence type="ECO:0000256" key="5">
    <source>
        <dbReference type="ARBA" id="ARBA00015611"/>
    </source>
</evidence>
<name>A0ABU2Y2P3_9FLAO</name>